<dbReference type="InterPro" id="IPR038228">
    <property type="entry name" value="Syd_sf"/>
</dbReference>
<evidence type="ECO:0000256" key="2">
    <source>
        <dbReference type="ARBA" id="ARBA00022519"/>
    </source>
</evidence>
<organism evidence="5 6">
    <name type="scientific">Paraglaciecola polaris LMG 21857</name>
    <dbReference type="NCBI Taxonomy" id="1129793"/>
    <lineage>
        <taxon>Bacteria</taxon>
        <taxon>Pseudomonadati</taxon>
        <taxon>Pseudomonadota</taxon>
        <taxon>Gammaproteobacteria</taxon>
        <taxon>Alteromonadales</taxon>
        <taxon>Alteromonadaceae</taxon>
        <taxon>Paraglaciecola</taxon>
    </lineage>
</organism>
<keyword evidence="1 4" id="KW-1003">Cell membrane</keyword>
<keyword evidence="6" id="KW-1185">Reference proteome</keyword>
<name>K6YLB7_9ALTE</name>
<dbReference type="AlphaFoldDB" id="K6YLB7"/>
<protein>
    <recommendedName>
        <fullName evidence="4">Protein Syd</fullName>
    </recommendedName>
</protein>
<comment type="function">
    <text evidence="4">Interacts with the SecY protein in vivo. May bind preferentially to an uncomplexed state of SecY, thus functioning either as a chelating agent for excess SecY in the cell or as a regulatory factor that negatively controls the translocase function.</text>
</comment>
<dbReference type="NCBIfam" id="NF003439">
    <property type="entry name" value="PRK04968.1"/>
    <property type="match status" value="1"/>
</dbReference>
<dbReference type="EMBL" id="BAER01000064">
    <property type="protein sequence ID" value="GAC33504.1"/>
    <property type="molecule type" value="Genomic_DNA"/>
</dbReference>
<dbReference type="CDD" id="cd16323">
    <property type="entry name" value="Syd"/>
    <property type="match status" value="1"/>
</dbReference>
<reference evidence="6" key="1">
    <citation type="journal article" date="2014" name="Environ. Microbiol.">
        <title>Comparative genomics of the marine bacterial genus Glaciecola reveals the high degree of genomic diversity and genomic characteristic for cold adaptation.</title>
        <authorList>
            <person name="Qin Q.L."/>
            <person name="Xie B.B."/>
            <person name="Yu Y."/>
            <person name="Shu Y.L."/>
            <person name="Rong J.C."/>
            <person name="Zhang Y.J."/>
            <person name="Zhao D.L."/>
            <person name="Chen X.L."/>
            <person name="Zhang X.Y."/>
            <person name="Chen B."/>
            <person name="Zhou B.C."/>
            <person name="Zhang Y.Z."/>
        </authorList>
    </citation>
    <scope>NUCLEOTIDE SEQUENCE [LARGE SCALE GENOMIC DNA]</scope>
    <source>
        <strain evidence="6">LMG 21857</strain>
    </source>
</reference>
<dbReference type="Gene3D" id="3.40.1580.20">
    <property type="entry name" value="Syd protein"/>
    <property type="match status" value="1"/>
</dbReference>
<evidence type="ECO:0000256" key="4">
    <source>
        <dbReference type="HAMAP-Rule" id="MF_01104"/>
    </source>
</evidence>
<accession>K6YLB7</accession>
<proteinExistence type="inferred from homology"/>
<evidence type="ECO:0000256" key="3">
    <source>
        <dbReference type="ARBA" id="ARBA00023136"/>
    </source>
</evidence>
<dbReference type="GO" id="GO:0009898">
    <property type="term" value="C:cytoplasmic side of plasma membrane"/>
    <property type="evidence" value="ECO:0007669"/>
    <property type="project" value="InterPro"/>
</dbReference>
<comment type="subcellular location">
    <subcellularLocation>
        <location evidence="4">Cell inner membrane</location>
        <topology evidence="4">Peripheral membrane protein</topology>
        <orientation evidence="4">Cytoplasmic side</orientation>
    </subcellularLocation>
    <text evidence="4">Loosely associated with the cytoplasmic side of the inner membrane, probably via SecY.</text>
</comment>
<comment type="similarity">
    <text evidence="4">Belongs to the Syd family.</text>
</comment>
<gene>
    <name evidence="4 5" type="primary">syd</name>
    <name evidence="5" type="ORF">GPLA_2606</name>
</gene>
<keyword evidence="3 4" id="KW-0472">Membrane</keyword>
<evidence type="ECO:0000313" key="5">
    <source>
        <dbReference type="EMBL" id="GAC33504.1"/>
    </source>
</evidence>
<dbReference type="Pfam" id="PF07348">
    <property type="entry name" value="Syd"/>
    <property type="match status" value="1"/>
</dbReference>
<evidence type="ECO:0000313" key="6">
    <source>
        <dbReference type="Proteomes" id="UP000006322"/>
    </source>
</evidence>
<dbReference type="Proteomes" id="UP000006322">
    <property type="component" value="Unassembled WGS sequence"/>
</dbReference>
<evidence type="ECO:0000256" key="1">
    <source>
        <dbReference type="ARBA" id="ARBA00022475"/>
    </source>
</evidence>
<dbReference type="InterPro" id="IPR009948">
    <property type="entry name" value="Syd"/>
</dbReference>
<comment type="caution">
    <text evidence="5">The sequence shown here is derived from an EMBL/GenBank/DDBJ whole genome shotgun (WGS) entry which is preliminary data.</text>
</comment>
<dbReference type="STRING" id="1129793.GPLA_2606"/>
<keyword evidence="2 4" id="KW-0997">Cell inner membrane</keyword>
<dbReference type="HAMAP" id="MF_01104">
    <property type="entry name" value="Syd"/>
    <property type="match status" value="1"/>
</dbReference>
<dbReference type="RefSeq" id="WP_007105282.1">
    <property type="nucleotide sequence ID" value="NZ_BAER01000064.1"/>
</dbReference>
<sequence length="187" mass="21320">MTSMVNQALDNFMMRFSSFAQAHSEVTTIEFDADWPSKCYQLTDSAQPVSPTSWKPILRTEMSDFAELSSALELELHPDVAVFYSRYWSDNIFAEHPSGRLQILQAWNGDDFDRLQQNIVGHILMKRRLRQPETIFIALTDEDDFILTVDNQTGAVMLEQVGLKPKAQISPNLARFLTEIVPTTDGF</sequence>